<evidence type="ECO:0000313" key="2">
    <source>
        <dbReference type="EMBL" id="KAJ1170164.1"/>
    </source>
</evidence>
<evidence type="ECO:0000313" key="3">
    <source>
        <dbReference type="Proteomes" id="UP001066276"/>
    </source>
</evidence>
<protein>
    <submittedName>
        <fullName evidence="2">Uncharacterized protein</fullName>
    </submittedName>
</protein>
<dbReference type="EMBL" id="JANPWB010000007">
    <property type="protein sequence ID" value="KAJ1170164.1"/>
    <property type="molecule type" value="Genomic_DNA"/>
</dbReference>
<feature type="region of interest" description="Disordered" evidence="1">
    <location>
        <begin position="1"/>
        <end position="25"/>
    </location>
</feature>
<dbReference type="AlphaFoldDB" id="A0AAV7T0Z5"/>
<dbReference type="Proteomes" id="UP001066276">
    <property type="component" value="Chromosome 4_1"/>
</dbReference>
<accession>A0AAV7T0Z5</accession>
<sequence>MGGFRLPNCDGVDRSDPHTSATGAAAVWEDPEVTLRSTLPIGSNLYPRDPGNLKGEVPEFEGGRMIEEEVFQEASGDPIQKVMRTQRKRRSLEASRIPEVGARPERRTITVPTCDEDRLPEKQIPRTRHASGEVWPSQAYGENRKKKTRLVLQDGKRHLPRTYSP</sequence>
<name>A0AAV7T0Z5_PLEWA</name>
<feature type="compositionally biased region" description="Basic and acidic residues" evidence="1">
    <location>
        <begin position="115"/>
        <end position="124"/>
    </location>
</feature>
<feature type="region of interest" description="Disordered" evidence="1">
    <location>
        <begin position="83"/>
        <end position="165"/>
    </location>
</feature>
<evidence type="ECO:0000256" key="1">
    <source>
        <dbReference type="SAM" id="MobiDB-lite"/>
    </source>
</evidence>
<keyword evidence="3" id="KW-1185">Reference proteome</keyword>
<gene>
    <name evidence="2" type="ORF">NDU88_002045</name>
</gene>
<organism evidence="2 3">
    <name type="scientific">Pleurodeles waltl</name>
    <name type="common">Iberian ribbed newt</name>
    <dbReference type="NCBI Taxonomy" id="8319"/>
    <lineage>
        <taxon>Eukaryota</taxon>
        <taxon>Metazoa</taxon>
        <taxon>Chordata</taxon>
        <taxon>Craniata</taxon>
        <taxon>Vertebrata</taxon>
        <taxon>Euteleostomi</taxon>
        <taxon>Amphibia</taxon>
        <taxon>Batrachia</taxon>
        <taxon>Caudata</taxon>
        <taxon>Salamandroidea</taxon>
        <taxon>Salamandridae</taxon>
        <taxon>Pleurodelinae</taxon>
        <taxon>Pleurodeles</taxon>
    </lineage>
</organism>
<proteinExistence type="predicted"/>
<comment type="caution">
    <text evidence="2">The sequence shown here is derived from an EMBL/GenBank/DDBJ whole genome shotgun (WGS) entry which is preliminary data.</text>
</comment>
<reference evidence="2" key="1">
    <citation type="journal article" date="2022" name="bioRxiv">
        <title>Sequencing and chromosome-scale assembly of the giantPleurodeles waltlgenome.</title>
        <authorList>
            <person name="Brown T."/>
            <person name="Elewa A."/>
            <person name="Iarovenko S."/>
            <person name="Subramanian E."/>
            <person name="Araus A.J."/>
            <person name="Petzold A."/>
            <person name="Susuki M."/>
            <person name="Suzuki K.-i.T."/>
            <person name="Hayashi T."/>
            <person name="Toyoda A."/>
            <person name="Oliveira C."/>
            <person name="Osipova E."/>
            <person name="Leigh N.D."/>
            <person name="Simon A."/>
            <person name="Yun M.H."/>
        </authorList>
    </citation>
    <scope>NUCLEOTIDE SEQUENCE</scope>
    <source>
        <strain evidence="2">20211129_DDA</strain>
        <tissue evidence="2">Liver</tissue>
    </source>
</reference>